<evidence type="ECO:0000256" key="1">
    <source>
        <dbReference type="SAM" id="MobiDB-lite"/>
    </source>
</evidence>
<feature type="chain" id="PRO_5032626348" description="LicD family protein" evidence="2">
    <location>
        <begin position="17"/>
        <end position="496"/>
    </location>
</feature>
<dbReference type="OrthoDB" id="419198at2759"/>
<dbReference type="EMBL" id="CAJNDS010002255">
    <property type="protein sequence ID" value="CAE7394439.1"/>
    <property type="molecule type" value="Genomic_DNA"/>
</dbReference>
<name>A0A812QME5_9DINO</name>
<feature type="signal peptide" evidence="2">
    <location>
        <begin position="1"/>
        <end position="16"/>
    </location>
</feature>
<keyword evidence="2" id="KW-0732">Signal</keyword>
<proteinExistence type="predicted"/>
<accession>A0A812QME5</accession>
<sequence length="496" mass="56295">MARLAALWLLPQGGFGLEAPWMLQEKLQKAKELLEFAFRKPNVVDPMGANSIILALEQLEEVGTYTTRIMEAGYVKQIYSAAGELVYELSEGDQWAVQEYTLKYIFVLGDLLPLVLMQPEEILDTLAKERGHPLLRRRRILSTLRVSWWSMLANTSTWAVPFFGSLAAVEKALHAGLPPHSEPYREELLEPSIPWPTSQRVLGAHARVRGEPFLSYALSREETFRKACAWLAAARSKSAIEVAERHFRTFYEESLGRVLHAAARWPVFALLHRLSLKPRLENDDPLSAEPVVEALEEELSVEDENESLSETGSEAAGDQRLPPAKALEFYRIYHVMTRLFDEMDVQWWVSHGTLIGALRDGGLSRHADDLEVDVPERDVETIQGSQMRAALGRNGLELSYDPRGRCFKVWPTGSTKASENDEVQLMDQSWWLPQQRVGTPALDIYVMQTPSDAGGERYYISNDLFHCNPRSCRRYWLNTELAAFYEVPFGQSPMLS</sequence>
<evidence type="ECO:0000313" key="4">
    <source>
        <dbReference type="Proteomes" id="UP000604046"/>
    </source>
</evidence>
<gene>
    <name evidence="3" type="ORF">SNAT2548_LOCUS21491</name>
</gene>
<protein>
    <recommendedName>
        <fullName evidence="5">LicD family protein</fullName>
    </recommendedName>
</protein>
<feature type="region of interest" description="Disordered" evidence="1">
    <location>
        <begin position="299"/>
        <end position="319"/>
    </location>
</feature>
<dbReference type="Proteomes" id="UP000604046">
    <property type="component" value="Unassembled WGS sequence"/>
</dbReference>
<reference evidence="3" key="1">
    <citation type="submission" date="2021-02" db="EMBL/GenBank/DDBJ databases">
        <authorList>
            <person name="Dougan E. K."/>
            <person name="Rhodes N."/>
            <person name="Thang M."/>
            <person name="Chan C."/>
        </authorList>
    </citation>
    <scope>NUCLEOTIDE SEQUENCE</scope>
</reference>
<evidence type="ECO:0000256" key="2">
    <source>
        <dbReference type="SAM" id="SignalP"/>
    </source>
</evidence>
<comment type="caution">
    <text evidence="3">The sequence shown here is derived from an EMBL/GenBank/DDBJ whole genome shotgun (WGS) entry which is preliminary data.</text>
</comment>
<organism evidence="3 4">
    <name type="scientific">Symbiodinium natans</name>
    <dbReference type="NCBI Taxonomy" id="878477"/>
    <lineage>
        <taxon>Eukaryota</taxon>
        <taxon>Sar</taxon>
        <taxon>Alveolata</taxon>
        <taxon>Dinophyceae</taxon>
        <taxon>Suessiales</taxon>
        <taxon>Symbiodiniaceae</taxon>
        <taxon>Symbiodinium</taxon>
    </lineage>
</organism>
<dbReference type="AlphaFoldDB" id="A0A812QME5"/>
<evidence type="ECO:0008006" key="5">
    <source>
        <dbReference type="Google" id="ProtNLM"/>
    </source>
</evidence>
<evidence type="ECO:0000313" key="3">
    <source>
        <dbReference type="EMBL" id="CAE7394439.1"/>
    </source>
</evidence>
<keyword evidence="4" id="KW-1185">Reference proteome</keyword>